<evidence type="ECO:0000313" key="3">
    <source>
        <dbReference type="Proteomes" id="UP000265801"/>
    </source>
</evidence>
<organism evidence="2 3">
    <name type="scientific">Bacillus salacetis</name>
    <dbReference type="NCBI Taxonomy" id="2315464"/>
    <lineage>
        <taxon>Bacteria</taxon>
        <taxon>Bacillati</taxon>
        <taxon>Bacillota</taxon>
        <taxon>Bacilli</taxon>
        <taxon>Bacillales</taxon>
        <taxon>Bacillaceae</taxon>
        <taxon>Bacillus</taxon>
    </lineage>
</organism>
<sequence length="197" mass="22426">MLINALSKVPAKYHDGLRNGLLFAAFFAFIFGMLSYGAFTEKTETITKETGHLFWKKTTETTIHHDLSERMPNLIAAIVLIVVAVVCLVTALRLTLRFGQYKKYLPIIKGHDQLLIQQVADITHSDYRRVMNDLQNMIDSNYINGYYIDYKNGILVDKNHIPEKFVKKAVKCQTCGASNEMVTGQSNYCQYCDSLMV</sequence>
<evidence type="ECO:0000256" key="1">
    <source>
        <dbReference type="SAM" id="Phobius"/>
    </source>
</evidence>
<dbReference type="Proteomes" id="UP000265801">
    <property type="component" value="Unassembled WGS sequence"/>
</dbReference>
<reference evidence="2 3" key="1">
    <citation type="submission" date="2018-09" db="EMBL/GenBank/DDBJ databases">
        <title>Bacillus saliacetes sp. nov., isolated from Thai shrimp paste (Ka-pi).</title>
        <authorList>
            <person name="Daroonpunt R."/>
            <person name="Tanasupawat S."/>
            <person name="Yiamsombut S."/>
        </authorList>
    </citation>
    <scope>NUCLEOTIDE SEQUENCE [LARGE SCALE GENOMIC DNA]</scope>
    <source>
        <strain evidence="2 3">SKP7-4</strain>
    </source>
</reference>
<dbReference type="RefSeq" id="WP_119546752.1">
    <property type="nucleotide sequence ID" value="NZ_QXIR01000011.1"/>
</dbReference>
<dbReference type="OrthoDB" id="2647198at2"/>
<gene>
    <name evidence="2" type="ORF">D3H55_09900</name>
</gene>
<keyword evidence="1" id="KW-1133">Transmembrane helix</keyword>
<keyword evidence="3" id="KW-1185">Reference proteome</keyword>
<feature type="transmembrane region" description="Helical" evidence="1">
    <location>
        <begin position="21"/>
        <end position="39"/>
    </location>
</feature>
<comment type="caution">
    <text evidence="2">The sequence shown here is derived from an EMBL/GenBank/DDBJ whole genome shotgun (WGS) entry which is preliminary data.</text>
</comment>
<keyword evidence="1" id="KW-0812">Transmembrane</keyword>
<keyword evidence="1" id="KW-0472">Membrane</keyword>
<dbReference type="AlphaFoldDB" id="A0A3A1R2H3"/>
<proteinExistence type="predicted"/>
<protein>
    <submittedName>
        <fullName evidence="2">Uncharacterized protein</fullName>
    </submittedName>
</protein>
<name>A0A3A1R2H3_9BACI</name>
<dbReference type="EMBL" id="QXIR01000011">
    <property type="protein sequence ID" value="RIW34285.1"/>
    <property type="molecule type" value="Genomic_DNA"/>
</dbReference>
<accession>A0A3A1R2H3</accession>
<feature type="transmembrane region" description="Helical" evidence="1">
    <location>
        <begin position="74"/>
        <end position="96"/>
    </location>
</feature>
<evidence type="ECO:0000313" key="2">
    <source>
        <dbReference type="EMBL" id="RIW34285.1"/>
    </source>
</evidence>